<dbReference type="InterPro" id="IPR003488">
    <property type="entry name" value="DprA"/>
</dbReference>
<dbReference type="PANTHER" id="PTHR43022">
    <property type="entry name" value="PROTEIN SMF"/>
    <property type="match status" value="1"/>
</dbReference>
<dbReference type="GO" id="GO:0009294">
    <property type="term" value="P:DNA-mediated transformation"/>
    <property type="evidence" value="ECO:0007669"/>
    <property type="project" value="InterPro"/>
</dbReference>
<feature type="domain" description="Smf/DprA SLOG" evidence="2">
    <location>
        <begin position="11"/>
        <end position="215"/>
    </location>
</feature>
<proteinExistence type="inferred from homology"/>
<dbReference type="Pfam" id="PF02481">
    <property type="entry name" value="DNA_processg_A"/>
    <property type="match status" value="1"/>
</dbReference>
<dbReference type="NCBIfam" id="TIGR00732">
    <property type="entry name" value="dprA"/>
    <property type="match status" value="1"/>
</dbReference>
<dbReference type="PANTHER" id="PTHR43022:SF1">
    <property type="entry name" value="PROTEIN SMF"/>
    <property type="match status" value="1"/>
</dbReference>
<protein>
    <submittedName>
        <fullName evidence="3">DNA protecting protein DprA</fullName>
    </submittedName>
</protein>
<dbReference type="SUPFAM" id="SSF46785">
    <property type="entry name" value="Winged helix' DNA-binding domain"/>
    <property type="match status" value="1"/>
</dbReference>
<evidence type="ECO:0000256" key="1">
    <source>
        <dbReference type="ARBA" id="ARBA00006525"/>
    </source>
</evidence>
<gene>
    <name evidence="3" type="ORF">A2824_03750</name>
</gene>
<dbReference type="STRING" id="1801743.A2824_03750"/>
<reference evidence="3 4" key="1">
    <citation type="journal article" date="2016" name="Nat. Commun.">
        <title>Thousands of microbial genomes shed light on interconnected biogeochemical processes in an aquifer system.</title>
        <authorList>
            <person name="Anantharaman K."/>
            <person name="Brown C.T."/>
            <person name="Hug L.A."/>
            <person name="Sharon I."/>
            <person name="Castelle C.J."/>
            <person name="Probst A.J."/>
            <person name="Thomas B.C."/>
            <person name="Singh A."/>
            <person name="Wilkins M.J."/>
            <person name="Karaoz U."/>
            <person name="Brodie E.L."/>
            <person name="Williams K.H."/>
            <person name="Hubbard S.S."/>
            <person name="Banfield J.F."/>
        </authorList>
    </citation>
    <scope>NUCLEOTIDE SEQUENCE [LARGE SCALE GENOMIC DNA]</scope>
</reference>
<name>A0A1F6VIZ9_9BACT</name>
<accession>A0A1F6VIZ9</accession>
<dbReference type="EMBL" id="MFTT01000022">
    <property type="protein sequence ID" value="OGI69613.1"/>
    <property type="molecule type" value="Genomic_DNA"/>
</dbReference>
<comment type="caution">
    <text evidence="3">The sequence shown here is derived from an EMBL/GenBank/DDBJ whole genome shotgun (WGS) entry which is preliminary data.</text>
</comment>
<evidence type="ECO:0000313" key="3">
    <source>
        <dbReference type="EMBL" id="OGI69613.1"/>
    </source>
</evidence>
<evidence type="ECO:0000259" key="2">
    <source>
        <dbReference type="Pfam" id="PF02481"/>
    </source>
</evidence>
<dbReference type="SUPFAM" id="SSF102405">
    <property type="entry name" value="MCP/YpsA-like"/>
    <property type="match status" value="1"/>
</dbReference>
<organism evidence="3 4">
    <name type="scientific">Candidatus Nomurabacteria bacterium RIFCSPHIGHO2_01_FULL_42_16</name>
    <dbReference type="NCBI Taxonomy" id="1801743"/>
    <lineage>
        <taxon>Bacteria</taxon>
        <taxon>Candidatus Nomuraibacteriota</taxon>
    </lineage>
</organism>
<dbReference type="InterPro" id="IPR036390">
    <property type="entry name" value="WH_DNA-bd_sf"/>
</dbReference>
<dbReference type="InterPro" id="IPR057666">
    <property type="entry name" value="DrpA_SLOG"/>
</dbReference>
<dbReference type="AlphaFoldDB" id="A0A1F6VIZ9"/>
<comment type="similarity">
    <text evidence="1">Belongs to the DprA/Smf family.</text>
</comment>
<evidence type="ECO:0000313" key="4">
    <source>
        <dbReference type="Proteomes" id="UP000178059"/>
    </source>
</evidence>
<dbReference type="Proteomes" id="UP000178059">
    <property type="component" value="Unassembled WGS sequence"/>
</dbReference>
<sequence>MDKAIRQLTPNEFPKALLEIPEPPEKLYIRGELPSEDNIFLTVVGSRRYTSYGKEACEKLIGGLKGYPVVIVSGLALGIDSIAHKKALEVGLTTVSFPGSGLSSAVLYPASNAKLADLIEKSGGCLLSEFESDFNATQYSFPQRNRLMAGISKAILIIEAQEKSGTLITARLGLDYNRDILAVPGRIDSLTSKGTNRLIRQGAVPITCTEDLLGALGFEIKASEEKQQKLFAECSDDEKKVLEILIEPRSRDELIRELSANRQMPTPTANALLSIMELKDLIKEVSGLIQRNL</sequence>
<dbReference type="Gene3D" id="3.40.50.450">
    <property type="match status" value="1"/>
</dbReference>